<keyword evidence="8" id="KW-0472">Membrane</keyword>
<dbReference type="EC" id="2.7.13.3" evidence="2"/>
<comment type="catalytic activity">
    <reaction evidence="1">
        <text>ATP + protein L-histidine = ADP + protein N-phospho-L-histidine.</text>
        <dbReference type="EC" id="2.7.13.3"/>
    </reaction>
</comment>
<reference evidence="11" key="1">
    <citation type="journal article" date="2019" name="Int. J. Syst. Evol. Microbiol.">
        <title>The Global Catalogue of Microorganisms (GCM) 10K type strain sequencing project: providing services to taxonomists for standard genome sequencing and annotation.</title>
        <authorList>
            <consortium name="The Broad Institute Genomics Platform"/>
            <consortium name="The Broad Institute Genome Sequencing Center for Infectious Disease"/>
            <person name="Wu L."/>
            <person name="Ma J."/>
        </authorList>
    </citation>
    <scope>NUCLEOTIDE SEQUENCE [LARGE SCALE GENOMIC DNA]</scope>
    <source>
        <strain evidence="11">KCTC 33522</strain>
    </source>
</reference>
<dbReference type="Proteomes" id="UP001597568">
    <property type="component" value="Unassembled WGS sequence"/>
</dbReference>
<name>A0ABW5Y3J8_9BACL</name>
<sequence>MQAKAFEIISNRPFLSFSIWFVGCFIPFAWIFHNSEASTLSITIAILFTFLICTYFASVLTNGLVYMWLSFMMIINAVMAVLFGYFYFAFFTAMFIGRIRSTVGFYIMYGIHLGITVGSILGGFFIETELYIQQIPYMVLVVFGAILGPFYLYSRKQNTELEGRLQTANERISELSIYEERQRIARDLHDTLGQKLSMIGLKLDLALRLVDKNPDKAKEELKDIRQTASMALKEVREMVSDMKKVQLSDELYQVEKLLQMAGINCKIEGDRKLYDVPLILENTLSMCLKEAVNNVVRHSGAKHCTITVEQSTKDIVLMVEDDGVGLKTSINESAGNGLKGMNERIEFVNGKLMVEQRHKGTALVFTVPLVIVYQEG</sequence>
<feature type="transmembrane region" description="Helical" evidence="8">
    <location>
        <begin position="132"/>
        <end position="154"/>
    </location>
</feature>
<dbReference type="PROSITE" id="PS51257">
    <property type="entry name" value="PROKAR_LIPOPROTEIN"/>
    <property type="match status" value="1"/>
</dbReference>
<evidence type="ECO:0000256" key="5">
    <source>
        <dbReference type="ARBA" id="ARBA00022777"/>
    </source>
</evidence>
<evidence type="ECO:0000259" key="9">
    <source>
        <dbReference type="PROSITE" id="PS50109"/>
    </source>
</evidence>
<dbReference type="Pfam" id="PF02518">
    <property type="entry name" value="HATPase_c"/>
    <property type="match status" value="1"/>
</dbReference>
<proteinExistence type="predicted"/>
<dbReference type="InterPro" id="IPR050482">
    <property type="entry name" value="Sensor_HK_TwoCompSys"/>
</dbReference>
<dbReference type="EMBL" id="JBHUOR010000123">
    <property type="protein sequence ID" value="MFD2869627.1"/>
    <property type="molecule type" value="Genomic_DNA"/>
</dbReference>
<dbReference type="PANTHER" id="PTHR24421:SF63">
    <property type="entry name" value="SENSOR HISTIDINE KINASE DESK"/>
    <property type="match status" value="1"/>
</dbReference>
<keyword evidence="8" id="KW-0812">Transmembrane</keyword>
<keyword evidence="4" id="KW-0547">Nucleotide-binding</keyword>
<keyword evidence="5 10" id="KW-0418">Kinase</keyword>
<evidence type="ECO:0000256" key="8">
    <source>
        <dbReference type="SAM" id="Phobius"/>
    </source>
</evidence>
<keyword evidence="8" id="KW-1133">Transmembrane helix</keyword>
<dbReference type="InterPro" id="IPR011712">
    <property type="entry name" value="Sig_transdc_His_kin_sub3_dim/P"/>
</dbReference>
<dbReference type="SMART" id="SM00387">
    <property type="entry name" value="HATPase_c"/>
    <property type="match status" value="1"/>
</dbReference>
<evidence type="ECO:0000256" key="3">
    <source>
        <dbReference type="ARBA" id="ARBA00022679"/>
    </source>
</evidence>
<dbReference type="InterPro" id="IPR003594">
    <property type="entry name" value="HATPase_dom"/>
</dbReference>
<dbReference type="PROSITE" id="PS50109">
    <property type="entry name" value="HIS_KIN"/>
    <property type="match status" value="1"/>
</dbReference>
<dbReference type="InterPro" id="IPR005467">
    <property type="entry name" value="His_kinase_dom"/>
</dbReference>
<feature type="transmembrane region" description="Helical" evidence="8">
    <location>
        <begin position="103"/>
        <end position="126"/>
    </location>
</feature>
<evidence type="ECO:0000256" key="6">
    <source>
        <dbReference type="ARBA" id="ARBA00022840"/>
    </source>
</evidence>
<dbReference type="InterPro" id="IPR056374">
    <property type="entry name" value="DesK/YvfT_N"/>
</dbReference>
<evidence type="ECO:0000313" key="11">
    <source>
        <dbReference type="Proteomes" id="UP001597568"/>
    </source>
</evidence>
<dbReference type="SUPFAM" id="SSF55874">
    <property type="entry name" value="ATPase domain of HSP90 chaperone/DNA topoisomerase II/histidine kinase"/>
    <property type="match status" value="1"/>
</dbReference>
<dbReference type="CDD" id="cd16917">
    <property type="entry name" value="HATPase_UhpB-NarQ-NarX-like"/>
    <property type="match status" value="1"/>
</dbReference>
<keyword evidence="6" id="KW-0067">ATP-binding</keyword>
<evidence type="ECO:0000256" key="2">
    <source>
        <dbReference type="ARBA" id="ARBA00012438"/>
    </source>
</evidence>
<gene>
    <name evidence="10" type="ORF">ACFSY7_14115</name>
</gene>
<dbReference type="InterPro" id="IPR036890">
    <property type="entry name" value="HATPase_C_sf"/>
</dbReference>
<dbReference type="RefSeq" id="WP_380148274.1">
    <property type="nucleotide sequence ID" value="NZ_JBHUOR010000123.1"/>
</dbReference>
<dbReference type="PANTHER" id="PTHR24421">
    <property type="entry name" value="NITRATE/NITRITE SENSOR PROTEIN NARX-RELATED"/>
    <property type="match status" value="1"/>
</dbReference>
<keyword evidence="7" id="KW-0902">Two-component regulatory system</keyword>
<organism evidence="10 11">
    <name type="scientific">Kurthia populi</name>
    <dbReference type="NCBI Taxonomy" id="1562132"/>
    <lineage>
        <taxon>Bacteria</taxon>
        <taxon>Bacillati</taxon>
        <taxon>Bacillota</taxon>
        <taxon>Bacilli</taxon>
        <taxon>Bacillales</taxon>
        <taxon>Caryophanaceae</taxon>
        <taxon>Kurthia</taxon>
    </lineage>
</organism>
<evidence type="ECO:0000313" key="10">
    <source>
        <dbReference type="EMBL" id="MFD2869627.1"/>
    </source>
</evidence>
<dbReference type="Pfam" id="PF07730">
    <property type="entry name" value="HisKA_3"/>
    <property type="match status" value="1"/>
</dbReference>
<evidence type="ECO:0000256" key="4">
    <source>
        <dbReference type="ARBA" id="ARBA00022741"/>
    </source>
</evidence>
<dbReference type="Gene3D" id="1.20.5.1930">
    <property type="match status" value="1"/>
</dbReference>
<comment type="caution">
    <text evidence="10">The sequence shown here is derived from an EMBL/GenBank/DDBJ whole genome shotgun (WGS) entry which is preliminary data.</text>
</comment>
<dbReference type="Pfam" id="PF23540">
    <property type="entry name" value="DesK_N"/>
    <property type="match status" value="1"/>
</dbReference>
<feature type="transmembrane region" description="Helical" evidence="8">
    <location>
        <begin position="14"/>
        <end position="32"/>
    </location>
</feature>
<dbReference type="Gene3D" id="3.30.565.10">
    <property type="entry name" value="Histidine kinase-like ATPase, C-terminal domain"/>
    <property type="match status" value="1"/>
</dbReference>
<accession>A0ABW5Y3J8</accession>
<protein>
    <recommendedName>
        <fullName evidence="2">histidine kinase</fullName>
        <ecNumber evidence="2">2.7.13.3</ecNumber>
    </recommendedName>
</protein>
<dbReference type="GO" id="GO:0016301">
    <property type="term" value="F:kinase activity"/>
    <property type="evidence" value="ECO:0007669"/>
    <property type="project" value="UniProtKB-KW"/>
</dbReference>
<evidence type="ECO:0000256" key="7">
    <source>
        <dbReference type="ARBA" id="ARBA00023012"/>
    </source>
</evidence>
<feature type="transmembrane region" description="Helical" evidence="8">
    <location>
        <begin position="66"/>
        <end position="91"/>
    </location>
</feature>
<feature type="transmembrane region" description="Helical" evidence="8">
    <location>
        <begin position="39"/>
        <end position="60"/>
    </location>
</feature>
<keyword evidence="11" id="KW-1185">Reference proteome</keyword>
<feature type="domain" description="Histidine kinase" evidence="9">
    <location>
        <begin position="187"/>
        <end position="371"/>
    </location>
</feature>
<evidence type="ECO:0000256" key="1">
    <source>
        <dbReference type="ARBA" id="ARBA00000085"/>
    </source>
</evidence>
<keyword evidence="3" id="KW-0808">Transferase</keyword>